<dbReference type="OrthoDB" id="9988518at2"/>
<dbReference type="AlphaFoldDB" id="A0A2S0RHQ1"/>
<accession>A0A2S0RHQ1</accession>
<feature type="transmembrane region" description="Helical" evidence="1">
    <location>
        <begin position="23"/>
        <end position="44"/>
    </location>
</feature>
<reference evidence="2 3" key="1">
    <citation type="submission" date="2018-04" db="EMBL/GenBank/DDBJ databases">
        <title>Genome sequencing of Flavobacterium sp. HYN0048.</title>
        <authorList>
            <person name="Yi H."/>
            <person name="Baek C."/>
        </authorList>
    </citation>
    <scope>NUCLEOTIDE SEQUENCE [LARGE SCALE GENOMIC DNA]</scope>
    <source>
        <strain evidence="2 3">HYN0048</strain>
    </source>
</reference>
<feature type="transmembrane region" description="Helical" evidence="1">
    <location>
        <begin position="56"/>
        <end position="72"/>
    </location>
</feature>
<keyword evidence="1" id="KW-0812">Transmembrane</keyword>
<dbReference type="Proteomes" id="UP000244193">
    <property type="component" value="Chromosome"/>
</dbReference>
<evidence type="ECO:0000256" key="1">
    <source>
        <dbReference type="SAM" id="Phobius"/>
    </source>
</evidence>
<proteinExistence type="predicted"/>
<name>A0A2S0RHQ1_9FLAO</name>
<keyword evidence="3" id="KW-1185">Reference proteome</keyword>
<dbReference type="RefSeq" id="WP_108372850.1">
    <property type="nucleotide sequence ID" value="NZ_CP028811.1"/>
</dbReference>
<evidence type="ECO:0000313" key="3">
    <source>
        <dbReference type="Proteomes" id="UP000244193"/>
    </source>
</evidence>
<sequence>MENELIQQAILKRKIQLSTSEKLTYYRSVFFLMTVTALCFFDFFRNTKLDLNDSSLKWGLTLFIFSVIVFVNQNSKLKLKSIAAKNCIDNLSEKITEIARLNNWKIEFSNRNTFILTNSRPFSSGRYTFSKSMGEKIYIFKESNEILFRSIYDMEQNNGIVIGGGENQENERKIKACC</sequence>
<keyword evidence="1" id="KW-1133">Transmembrane helix</keyword>
<evidence type="ECO:0000313" key="2">
    <source>
        <dbReference type="EMBL" id="AWA31145.1"/>
    </source>
</evidence>
<dbReference type="KEGG" id="fmg:HYN48_14165"/>
<dbReference type="EMBL" id="CP028811">
    <property type="protein sequence ID" value="AWA31145.1"/>
    <property type="molecule type" value="Genomic_DNA"/>
</dbReference>
<organism evidence="2 3">
    <name type="scientific">Flavobacterium magnum</name>
    <dbReference type="NCBI Taxonomy" id="2162713"/>
    <lineage>
        <taxon>Bacteria</taxon>
        <taxon>Pseudomonadati</taxon>
        <taxon>Bacteroidota</taxon>
        <taxon>Flavobacteriia</taxon>
        <taxon>Flavobacteriales</taxon>
        <taxon>Flavobacteriaceae</taxon>
        <taxon>Flavobacterium</taxon>
    </lineage>
</organism>
<keyword evidence="1" id="KW-0472">Membrane</keyword>
<protein>
    <submittedName>
        <fullName evidence="2">Uncharacterized protein</fullName>
    </submittedName>
</protein>
<gene>
    <name evidence="2" type="ORF">HYN48_14165</name>
</gene>